<dbReference type="EMBL" id="LCIB01000027">
    <property type="protein sequence ID" value="KKT46269.1"/>
    <property type="molecule type" value="Genomic_DNA"/>
</dbReference>
<dbReference type="PATRIC" id="fig|1618444.3.peg.506"/>
<evidence type="ECO:0000313" key="14">
    <source>
        <dbReference type="EMBL" id="KKT46269.1"/>
    </source>
</evidence>
<organism evidence="14 15">
    <name type="scientific">Candidatus Gottesmanbacteria bacterium GW2011_GWA2_44_17</name>
    <dbReference type="NCBI Taxonomy" id="1618444"/>
    <lineage>
        <taxon>Bacteria</taxon>
        <taxon>Candidatus Gottesmaniibacteriota</taxon>
    </lineage>
</organism>
<feature type="domain" description="Zinc finger CHC2-type" evidence="13">
    <location>
        <begin position="30"/>
        <end position="84"/>
    </location>
</feature>
<dbReference type="InterPro" id="IPR050219">
    <property type="entry name" value="DnaG_primase"/>
</dbReference>
<comment type="caution">
    <text evidence="14">The sequence shown here is derived from an EMBL/GenBank/DDBJ whole genome shotgun (WGS) entry which is preliminary data.</text>
</comment>
<dbReference type="SMART" id="SM00400">
    <property type="entry name" value="ZnF_CHCC"/>
    <property type="match status" value="1"/>
</dbReference>
<reference evidence="14 15" key="1">
    <citation type="journal article" date="2015" name="Nature">
        <title>rRNA introns, odd ribosomes, and small enigmatic genomes across a large radiation of phyla.</title>
        <authorList>
            <person name="Brown C.T."/>
            <person name="Hug L.A."/>
            <person name="Thomas B.C."/>
            <person name="Sharon I."/>
            <person name="Castelle C.J."/>
            <person name="Singh A."/>
            <person name="Wilkins M.J."/>
            <person name="Williams K.H."/>
            <person name="Banfield J.F."/>
        </authorList>
    </citation>
    <scope>NUCLEOTIDE SEQUENCE [LARGE SCALE GENOMIC DNA]</scope>
</reference>
<evidence type="ECO:0000256" key="9">
    <source>
        <dbReference type="ARBA" id="ARBA00022833"/>
    </source>
</evidence>
<dbReference type="InterPro" id="IPR037068">
    <property type="entry name" value="DNA_primase_core_N_sf"/>
</dbReference>
<keyword evidence="10" id="KW-0460">Magnesium</keyword>
<dbReference type="FunFam" id="3.90.580.10:FF:000001">
    <property type="entry name" value="DNA primase"/>
    <property type="match status" value="1"/>
</dbReference>
<evidence type="ECO:0000256" key="8">
    <source>
        <dbReference type="ARBA" id="ARBA00022771"/>
    </source>
</evidence>
<proteinExistence type="predicted"/>
<dbReference type="AlphaFoldDB" id="A0A0G1KEK0"/>
<sequence>MSDVDEVKSRLNIVDIAGERVTLKKAGRNFKGLCPFHKEKTPSFMVSPERQTFHCFGCGKGGSVIDFVMEYEHIDFLEALEQLAGRAGVTLTKRIGDSPEQKLKEKLYEVNALSGEFYQYMLTSHRLGEKALSYLKNRGISGKSIKTFGLGYSPNSWDALSLFLKKKKFDERILATAGLTVQGNRGFYDRFRGRVMFTLRDHRGNVVGFSGRVLDPTIKEAKYINTSETPVYSKSNVLYGLDVTKSAIAKAGEAIVMEGELDLISSFQEGVRGFQARCGYSRA</sequence>
<evidence type="ECO:0000256" key="7">
    <source>
        <dbReference type="ARBA" id="ARBA00022723"/>
    </source>
</evidence>
<evidence type="ECO:0000256" key="10">
    <source>
        <dbReference type="ARBA" id="ARBA00022842"/>
    </source>
</evidence>
<dbReference type="InterPro" id="IPR002694">
    <property type="entry name" value="Znf_CHC2"/>
</dbReference>
<dbReference type="InterPro" id="IPR006295">
    <property type="entry name" value="DNA_primase_DnaG"/>
</dbReference>
<keyword evidence="5" id="KW-0548">Nucleotidyltransferase</keyword>
<keyword evidence="3" id="KW-0639">Primosome</keyword>
<dbReference type="GO" id="GO:1990077">
    <property type="term" value="C:primosome complex"/>
    <property type="evidence" value="ECO:0007669"/>
    <property type="project" value="UniProtKB-KW"/>
</dbReference>
<protein>
    <submittedName>
        <fullName evidence="14">Primase protein</fullName>
    </submittedName>
</protein>
<dbReference type="NCBIfam" id="TIGR01391">
    <property type="entry name" value="dnaG"/>
    <property type="match status" value="1"/>
</dbReference>
<dbReference type="Gene3D" id="3.40.1360.10">
    <property type="match status" value="1"/>
</dbReference>
<evidence type="ECO:0000256" key="1">
    <source>
        <dbReference type="ARBA" id="ARBA00001947"/>
    </source>
</evidence>
<dbReference type="GO" id="GO:0006269">
    <property type="term" value="P:DNA replication, synthesis of primer"/>
    <property type="evidence" value="ECO:0007669"/>
    <property type="project" value="UniProtKB-KW"/>
</dbReference>
<dbReference type="GO" id="GO:0008270">
    <property type="term" value="F:zinc ion binding"/>
    <property type="evidence" value="ECO:0007669"/>
    <property type="project" value="UniProtKB-KW"/>
</dbReference>
<dbReference type="SUPFAM" id="SSF56731">
    <property type="entry name" value="DNA primase core"/>
    <property type="match status" value="1"/>
</dbReference>
<evidence type="ECO:0000256" key="5">
    <source>
        <dbReference type="ARBA" id="ARBA00022695"/>
    </source>
</evidence>
<keyword evidence="9" id="KW-0862">Zinc</keyword>
<evidence type="ECO:0000256" key="6">
    <source>
        <dbReference type="ARBA" id="ARBA00022705"/>
    </source>
</evidence>
<dbReference type="GO" id="GO:0003677">
    <property type="term" value="F:DNA binding"/>
    <property type="evidence" value="ECO:0007669"/>
    <property type="project" value="UniProtKB-KW"/>
</dbReference>
<keyword evidence="11" id="KW-0238">DNA-binding</keyword>
<comment type="cofactor">
    <cofactor evidence="1">
        <name>Zn(2+)</name>
        <dbReference type="ChEBI" id="CHEBI:29105"/>
    </cofactor>
</comment>
<dbReference type="InterPro" id="IPR013264">
    <property type="entry name" value="DNAG_N"/>
</dbReference>
<keyword evidence="2" id="KW-0240">DNA-directed RNA polymerase</keyword>
<keyword evidence="7" id="KW-0479">Metal-binding</keyword>
<evidence type="ECO:0000313" key="15">
    <source>
        <dbReference type="Proteomes" id="UP000034063"/>
    </source>
</evidence>
<evidence type="ECO:0000256" key="11">
    <source>
        <dbReference type="ARBA" id="ARBA00023125"/>
    </source>
</evidence>
<dbReference type="Pfam" id="PF08275">
    <property type="entry name" value="DNAG_N"/>
    <property type="match status" value="1"/>
</dbReference>
<evidence type="ECO:0000259" key="13">
    <source>
        <dbReference type="SMART" id="SM00400"/>
    </source>
</evidence>
<dbReference type="GO" id="GO:0003899">
    <property type="term" value="F:DNA-directed RNA polymerase activity"/>
    <property type="evidence" value="ECO:0007669"/>
    <property type="project" value="InterPro"/>
</dbReference>
<dbReference type="PANTHER" id="PTHR30313">
    <property type="entry name" value="DNA PRIMASE"/>
    <property type="match status" value="1"/>
</dbReference>
<name>A0A0G1KEK0_9BACT</name>
<evidence type="ECO:0000256" key="2">
    <source>
        <dbReference type="ARBA" id="ARBA00022478"/>
    </source>
</evidence>
<keyword evidence="12" id="KW-0804">Transcription</keyword>
<accession>A0A0G1KEK0</accession>
<keyword evidence="8" id="KW-0863">Zinc-finger</keyword>
<dbReference type="InterPro" id="IPR036977">
    <property type="entry name" value="DNA_primase_Znf_CHC2"/>
</dbReference>
<gene>
    <name evidence="14" type="ORF">UW37_C0027G0007</name>
</gene>
<keyword evidence="6" id="KW-0235">DNA replication</keyword>
<dbReference type="GO" id="GO:0000428">
    <property type="term" value="C:DNA-directed RNA polymerase complex"/>
    <property type="evidence" value="ECO:0007669"/>
    <property type="project" value="UniProtKB-KW"/>
</dbReference>
<evidence type="ECO:0000256" key="4">
    <source>
        <dbReference type="ARBA" id="ARBA00022679"/>
    </source>
</evidence>
<evidence type="ECO:0000256" key="12">
    <source>
        <dbReference type="ARBA" id="ARBA00023163"/>
    </source>
</evidence>
<dbReference type="Gene3D" id="3.90.980.10">
    <property type="entry name" value="DNA primase, catalytic core, N-terminal domain"/>
    <property type="match status" value="1"/>
</dbReference>
<dbReference type="Proteomes" id="UP000034063">
    <property type="component" value="Unassembled WGS sequence"/>
</dbReference>
<dbReference type="Pfam" id="PF01807">
    <property type="entry name" value="Zn_ribbon_DnaG"/>
    <property type="match status" value="1"/>
</dbReference>
<dbReference type="Gene3D" id="3.90.580.10">
    <property type="entry name" value="Zinc finger, CHC2-type domain"/>
    <property type="match status" value="1"/>
</dbReference>
<evidence type="ECO:0000256" key="3">
    <source>
        <dbReference type="ARBA" id="ARBA00022515"/>
    </source>
</evidence>
<dbReference type="GO" id="GO:0005737">
    <property type="term" value="C:cytoplasm"/>
    <property type="evidence" value="ECO:0007669"/>
    <property type="project" value="TreeGrafter"/>
</dbReference>
<dbReference type="PANTHER" id="PTHR30313:SF2">
    <property type="entry name" value="DNA PRIMASE"/>
    <property type="match status" value="1"/>
</dbReference>
<keyword evidence="4" id="KW-0808">Transferase</keyword>
<dbReference type="SUPFAM" id="SSF57783">
    <property type="entry name" value="Zinc beta-ribbon"/>
    <property type="match status" value="1"/>
</dbReference>